<organism evidence="8 9">
    <name type="scientific">Maricaulis salignorans</name>
    <dbReference type="NCBI Taxonomy" id="144026"/>
    <lineage>
        <taxon>Bacteria</taxon>
        <taxon>Pseudomonadati</taxon>
        <taxon>Pseudomonadota</taxon>
        <taxon>Alphaproteobacteria</taxon>
        <taxon>Maricaulales</taxon>
        <taxon>Maricaulaceae</taxon>
        <taxon>Maricaulis</taxon>
    </lineage>
</organism>
<keyword evidence="4" id="KW-0067">ATP-binding</keyword>
<feature type="domain" description="Helicase C-terminal" evidence="7">
    <location>
        <begin position="417"/>
        <end position="597"/>
    </location>
</feature>
<dbReference type="GO" id="GO:0016787">
    <property type="term" value="F:hydrolase activity"/>
    <property type="evidence" value="ECO:0007669"/>
    <property type="project" value="UniProtKB-KW"/>
</dbReference>
<dbReference type="Pfam" id="PF00271">
    <property type="entry name" value="Helicase_C"/>
    <property type="match status" value="1"/>
</dbReference>
<dbReference type="Pfam" id="PF00176">
    <property type="entry name" value="SNF2-rel_dom"/>
    <property type="match status" value="1"/>
</dbReference>
<dbReference type="InterPro" id="IPR027417">
    <property type="entry name" value="P-loop_NTPase"/>
</dbReference>
<dbReference type="EMBL" id="FNHG01000014">
    <property type="protein sequence ID" value="SDM56598.1"/>
    <property type="molecule type" value="Genomic_DNA"/>
</dbReference>
<dbReference type="InterPro" id="IPR049730">
    <property type="entry name" value="SNF2/RAD54-like_C"/>
</dbReference>
<evidence type="ECO:0000256" key="2">
    <source>
        <dbReference type="ARBA" id="ARBA00022801"/>
    </source>
</evidence>
<sequence>MTAEFTRHHAHYLAHHITLAGLDEEAFAKSLSSARVDMNPHQVEAALFALKSPLSKGVILADEVGLGKTIEAGMVIAQRWAEQQRRILLIAPASLRKQWQQELIDKFSLPSKIIDAIVYRDLVKKGVKRPFYDTKGIIVVSYEFASSKADEIAATPWDLAVFDEAHRLRNVYRKDGSVRAKVLRDALKNPFKILLTATPLQNSLMELYGLVSVIDETHFGGPAAFRSLYTGAGTGQEDLDRLKARLEPVCHRSLRRQVQEAGHINYTARTAVTFNFNPNEEEQQLYELVSAFLQRNDTVSYGDRTNPLVILQIRKVLGSSTFAVTHYLRNLIHRLENKEAINTSIIDDLDDFDDIAEEYGSDLSSGEDGRSLFEEETDLPEIIDPVKLQAEIQLLKSFLELAEGIGKNAKGDELAARLPSALDEIEQKGGQRKAVIFTESVRTQRYLSDLLENNGFRGQIVLLNGSNSDSESRAIYAAWVEKHKGTDKVSGSRAADIKQALVEAFKSDEKTIFISTESGAEGINLQFCSLLVNFDLPWNPQRVEQRIGRCHRYGQKIDVTVVNMLNLSNAAEKRIHELLDEKFKLFDGVFGSSDEILGTIENGVDFEKAVLAIVQNARDDGQIQLEVDLLKERIQDKIDAEMEDARAKVLEELDQAVVARLKNTAGHINASLTDFNRRLLTVAKAELPDAKFHAPDSPRFDFQGKTYTTEWPVADENDWQFFRLADDNLAAEVVDRAKGYDLNHEVIHITFAPDQYPFAGQIVDVRKLKERSGWLIAAKAKIDTPNAVREEMLLACLTDDGEEVPQETADRMFWVPASGARPAEGLKPIRRLQSMKDALFDSFSKQVNMENAKWLEDEEFRLDEYAKDLETEFNARIKEVEEEIKELRKQRRAAGLSMEEKLALGKKVKRREADRDDLVLSKHEQRVKIRRQVEEMLDDIAESLNRKPSVQDLFVIRWSVE</sequence>
<dbReference type="SMART" id="SM00487">
    <property type="entry name" value="DEXDc"/>
    <property type="match status" value="1"/>
</dbReference>
<keyword evidence="1" id="KW-0547">Nucleotide-binding</keyword>
<dbReference type="InterPro" id="IPR001650">
    <property type="entry name" value="Helicase_C-like"/>
</dbReference>
<dbReference type="SUPFAM" id="SSF52540">
    <property type="entry name" value="P-loop containing nucleoside triphosphate hydrolases"/>
    <property type="match status" value="2"/>
</dbReference>
<dbReference type="InterPro" id="IPR014001">
    <property type="entry name" value="Helicase_ATP-bd"/>
</dbReference>
<protein>
    <submittedName>
        <fullName evidence="8">Helicase conserved C-terminal domain-containing protein</fullName>
    </submittedName>
</protein>
<dbReference type="InterPro" id="IPR038718">
    <property type="entry name" value="SNF2-like_sf"/>
</dbReference>
<evidence type="ECO:0000313" key="8">
    <source>
        <dbReference type="EMBL" id="SDM56598.1"/>
    </source>
</evidence>
<evidence type="ECO:0000256" key="5">
    <source>
        <dbReference type="SAM" id="Coils"/>
    </source>
</evidence>
<dbReference type="RefSeq" id="WP_091770782.1">
    <property type="nucleotide sequence ID" value="NZ_FNHG01000014.1"/>
</dbReference>
<accession>A0A1G9U9N1</accession>
<keyword evidence="2" id="KW-0378">Hydrolase</keyword>
<dbReference type="PANTHER" id="PTHR10799">
    <property type="entry name" value="SNF2/RAD54 HELICASE FAMILY"/>
    <property type="match status" value="1"/>
</dbReference>
<name>A0A1G9U9N1_9PROT</name>
<gene>
    <name evidence="8" type="ORF">SAMN04488568_11451</name>
</gene>
<dbReference type="Gene3D" id="3.40.50.300">
    <property type="entry name" value="P-loop containing nucleotide triphosphate hydrolases"/>
    <property type="match status" value="1"/>
</dbReference>
<dbReference type="PROSITE" id="PS51192">
    <property type="entry name" value="HELICASE_ATP_BIND_1"/>
    <property type="match status" value="1"/>
</dbReference>
<dbReference type="CDD" id="cd18011">
    <property type="entry name" value="DEXDc_RapA"/>
    <property type="match status" value="1"/>
</dbReference>
<dbReference type="CDD" id="cd18793">
    <property type="entry name" value="SF2_C_SNF"/>
    <property type="match status" value="1"/>
</dbReference>
<evidence type="ECO:0000313" key="9">
    <source>
        <dbReference type="Proteomes" id="UP000199759"/>
    </source>
</evidence>
<dbReference type="Gene3D" id="3.40.50.10810">
    <property type="entry name" value="Tandem AAA-ATPase domain"/>
    <property type="match status" value="1"/>
</dbReference>
<keyword evidence="3 8" id="KW-0347">Helicase</keyword>
<evidence type="ECO:0000259" key="7">
    <source>
        <dbReference type="PROSITE" id="PS51194"/>
    </source>
</evidence>
<evidence type="ECO:0000256" key="1">
    <source>
        <dbReference type="ARBA" id="ARBA00022741"/>
    </source>
</evidence>
<dbReference type="GO" id="GO:0004386">
    <property type="term" value="F:helicase activity"/>
    <property type="evidence" value="ECO:0007669"/>
    <property type="project" value="UniProtKB-KW"/>
</dbReference>
<dbReference type="STRING" id="144026.SAMN04488568_11451"/>
<dbReference type="GO" id="GO:0005524">
    <property type="term" value="F:ATP binding"/>
    <property type="evidence" value="ECO:0007669"/>
    <property type="project" value="UniProtKB-KW"/>
</dbReference>
<feature type="domain" description="Helicase ATP-binding" evidence="6">
    <location>
        <begin position="49"/>
        <end position="217"/>
    </location>
</feature>
<dbReference type="InterPro" id="IPR000330">
    <property type="entry name" value="SNF2_N"/>
</dbReference>
<dbReference type="PROSITE" id="PS51194">
    <property type="entry name" value="HELICASE_CTER"/>
    <property type="match status" value="1"/>
</dbReference>
<feature type="coiled-coil region" evidence="5">
    <location>
        <begin position="870"/>
        <end position="897"/>
    </location>
</feature>
<dbReference type="AlphaFoldDB" id="A0A1G9U9N1"/>
<evidence type="ECO:0000259" key="6">
    <source>
        <dbReference type="PROSITE" id="PS51192"/>
    </source>
</evidence>
<keyword evidence="9" id="KW-1185">Reference proteome</keyword>
<dbReference type="InterPro" id="IPR057342">
    <property type="entry name" value="DEXDc_RapA"/>
</dbReference>
<dbReference type="OrthoDB" id="9814088at2"/>
<reference evidence="8 9" key="1">
    <citation type="submission" date="2016-10" db="EMBL/GenBank/DDBJ databases">
        <authorList>
            <person name="de Groot N.N."/>
        </authorList>
    </citation>
    <scope>NUCLEOTIDE SEQUENCE [LARGE SCALE GENOMIC DNA]</scope>
    <source>
        <strain evidence="8 9">DSM 16077</strain>
    </source>
</reference>
<proteinExistence type="predicted"/>
<keyword evidence="5" id="KW-0175">Coiled coil</keyword>
<evidence type="ECO:0000256" key="3">
    <source>
        <dbReference type="ARBA" id="ARBA00022806"/>
    </source>
</evidence>
<dbReference type="SMART" id="SM00490">
    <property type="entry name" value="HELICc"/>
    <property type="match status" value="1"/>
</dbReference>
<evidence type="ECO:0000256" key="4">
    <source>
        <dbReference type="ARBA" id="ARBA00022840"/>
    </source>
</evidence>
<dbReference type="Proteomes" id="UP000199759">
    <property type="component" value="Unassembled WGS sequence"/>
</dbReference>